<gene>
    <name evidence="1" type="ORF">ACFQS8_00660</name>
</gene>
<keyword evidence="2" id="KW-1185">Reference proteome</keyword>
<reference evidence="2" key="1">
    <citation type="journal article" date="2019" name="Int. J. Syst. Evol. Microbiol.">
        <title>The Global Catalogue of Microorganisms (GCM) 10K type strain sequencing project: providing services to taxonomists for standard genome sequencing and annotation.</title>
        <authorList>
            <consortium name="The Broad Institute Genomics Platform"/>
            <consortium name="The Broad Institute Genome Sequencing Center for Infectious Disease"/>
            <person name="Wu L."/>
            <person name="Ma J."/>
        </authorList>
    </citation>
    <scope>NUCLEOTIDE SEQUENCE [LARGE SCALE GENOMIC DNA]</scope>
    <source>
        <strain evidence="2">CCUG 51308</strain>
    </source>
</reference>
<evidence type="ECO:0000313" key="1">
    <source>
        <dbReference type="EMBL" id="MFC7290112.1"/>
    </source>
</evidence>
<dbReference type="RefSeq" id="WP_382164730.1">
    <property type="nucleotide sequence ID" value="NZ_JBHTBR010000002.1"/>
</dbReference>
<evidence type="ECO:0000313" key="2">
    <source>
        <dbReference type="Proteomes" id="UP001596492"/>
    </source>
</evidence>
<comment type="caution">
    <text evidence="1">The sequence shown here is derived from an EMBL/GenBank/DDBJ whole genome shotgun (WGS) entry which is preliminary data.</text>
</comment>
<name>A0ABW2IGL8_9PROT</name>
<protein>
    <submittedName>
        <fullName evidence="1">Uncharacterized protein</fullName>
    </submittedName>
</protein>
<sequence>MTALVGVLLYLAGGQLSPIETLNNALMDAEPIPSMRAAFRASITSAGAVREIEYDPLKPPSRRFRISRRVGEDEELDAIVDDWAREAQPDVRLFADDLRSSLGQGEIVQTATGWTVAFQHKLSSNDGPVDAILSQSMVGGLTLDAQTGNLSRLEYSINTPFKTPEGAWVDTYRQVYNFGRSTQWAVTFVTGYDVYASGGRFGMKDERSFAVRVTDVAFSLAGDARQELESKIYPSH</sequence>
<accession>A0ABW2IGL8</accession>
<dbReference type="Proteomes" id="UP001596492">
    <property type="component" value="Unassembled WGS sequence"/>
</dbReference>
<organism evidence="1 2">
    <name type="scientific">Hirschia litorea</name>
    <dbReference type="NCBI Taxonomy" id="1199156"/>
    <lineage>
        <taxon>Bacteria</taxon>
        <taxon>Pseudomonadati</taxon>
        <taxon>Pseudomonadota</taxon>
        <taxon>Alphaproteobacteria</taxon>
        <taxon>Hyphomonadales</taxon>
        <taxon>Hyphomonadaceae</taxon>
        <taxon>Hirschia</taxon>
    </lineage>
</organism>
<dbReference type="EMBL" id="JBHTBR010000002">
    <property type="protein sequence ID" value="MFC7290112.1"/>
    <property type="molecule type" value="Genomic_DNA"/>
</dbReference>
<proteinExistence type="predicted"/>